<protein>
    <submittedName>
        <fullName evidence="2">Uncharacterized protein</fullName>
    </submittedName>
</protein>
<sequence>MVKALLHSQSIDIIANICQDQFSTAIEPTVLNQSLGRDTPTESDISQCWGITKEDVNTDFLSPWGEQVQYQIVARSVP</sequence>
<dbReference type="Proteomes" id="UP000887565">
    <property type="component" value="Unplaced"/>
</dbReference>
<evidence type="ECO:0000313" key="2">
    <source>
        <dbReference type="WBParaSite" id="nRc.2.0.1.t47453-RA"/>
    </source>
</evidence>
<evidence type="ECO:0000313" key="1">
    <source>
        <dbReference type="Proteomes" id="UP000887565"/>
    </source>
</evidence>
<proteinExistence type="predicted"/>
<reference evidence="2" key="1">
    <citation type="submission" date="2022-11" db="UniProtKB">
        <authorList>
            <consortium name="WormBaseParasite"/>
        </authorList>
    </citation>
    <scope>IDENTIFICATION</scope>
</reference>
<keyword evidence="1" id="KW-1185">Reference proteome</keyword>
<dbReference type="WBParaSite" id="nRc.2.0.1.t47453-RA">
    <property type="protein sequence ID" value="nRc.2.0.1.t47453-RA"/>
    <property type="gene ID" value="nRc.2.0.1.g47453"/>
</dbReference>
<dbReference type="AlphaFoldDB" id="A0A915LAR3"/>
<name>A0A915LAR3_ROMCU</name>
<organism evidence="1 2">
    <name type="scientific">Romanomermis culicivorax</name>
    <name type="common">Nematode worm</name>
    <dbReference type="NCBI Taxonomy" id="13658"/>
    <lineage>
        <taxon>Eukaryota</taxon>
        <taxon>Metazoa</taxon>
        <taxon>Ecdysozoa</taxon>
        <taxon>Nematoda</taxon>
        <taxon>Enoplea</taxon>
        <taxon>Dorylaimia</taxon>
        <taxon>Mermithida</taxon>
        <taxon>Mermithoidea</taxon>
        <taxon>Mermithidae</taxon>
        <taxon>Romanomermis</taxon>
    </lineage>
</organism>
<accession>A0A915LAR3</accession>